<evidence type="ECO:0000259" key="2">
    <source>
        <dbReference type="Pfam" id="PF01757"/>
    </source>
</evidence>
<dbReference type="HOGENOM" id="CLU_023915_4_1_9"/>
<keyword evidence="1" id="KW-0812">Transmembrane</keyword>
<dbReference type="PANTHER" id="PTHR37312">
    <property type="entry name" value="MEMBRANE-BOUND ACYLTRANSFERASE YKRP-RELATED"/>
    <property type="match status" value="1"/>
</dbReference>
<feature type="transmembrane region" description="Helical" evidence="1">
    <location>
        <begin position="173"/>
        <end position="192"/>
    </location>
</feature>
<keyword evidence="1" id="KW-0472">Membrane</keyword>
<accession>M1MJG3</accession>
<dbReference type="AlphaFoldDB" id="M1MJG3"/>
<reference evidence="3 4" key="1">
    <citation type="submission" date="2013-02" db="EMBL/GenBank/DDBJ databases">
        <title>Genome sequence of Clostridium saccharoperbutylacetonicum N1-4(HMT).</title>
        <authorList>
            <person name="Poehlein A."/>
            <person name="Daniel R."/>
        </authorList>
    </citation>
    <scope>NUCLEOTIDE SEQUENCE [LARGE SCALE GENOMIC DNA]</scope>
    <source>
        <strain evidence="4">N1-4(HMT)</strain>
    </source>
</reference>
<dbReference type="eggNOG" id="COG3594">
    <property type="taxonomic scope" value="Bacteria"/>
</dbReference>
<dbReference type="InterPro" id="IPR052734">
    <property type="entry name" value="Nod_factor_acetyltransferase"/>
</dbReference>
<feature type="transmembrane region" description="Helical" evidence="1">
    <location>
        <begin position="33"/>
        <end position="53"/>
    </location>
</feature>
<name>M1MJG3_9CLOT</name>
<feature type="transmembrane region" description="Helical" evidence="1">
    <location>
        <begin position="274"/>
        <end position="300"/>
    </location>
</feature>
<feature type="transmembrane region" description="Helical" evidence="1">
    <location>
        <begin position="122"/>
        <end position="140"/>
    </location>
</feature>
<feature type="transmembrane region" description="Helical" evidence="1">
    <location>
        <begin position="147"/>
        <end position="167"/>
    </location>
</feature>
<gene>
    <name evidence="3" type="ORF">Cspa_c12170</name>
</gene>
<dbReference type="GO" id="GO:0016747">
    <property type="term" value="F:acyltransferase activity, transferring groups other than amino-acyl groups"/>
    <property type="evidence" value="ECO:0007669"/>
    <property type="project" value="InterPro"/>
</dbReference>
<evidence type="ECO:0000313" key="4">
    <source>
        <dbReference type="Proteomes" id="UP000011728"/>
    </source>
</evidence>
<evidence type="ECO:0000256" key="1">
    <source>
        <dbReference type="SAM" id="Phobius"/>
    </source>
</evidence>
<feature type="transmembrane region" description="Helical" evidence="1">
    <location>
        <begin position="312"/>
        <end position="329"/>
    </location>
</feature>
<keyword evidence="1" id="KW-1133">Transmembrane helix</keyword>
<dbReference type="KEGG" id="csr:Cspa_c12170"/>
<dbReference type="Proteomes" id="UP000011728">
    <property type="component" value="Chromosome"/>
</dbReference>
<feature type="transmembrane region" description="Helical" evidence="1">
    <location>
        <begin position="240"/>
        <end position="262"/>
    </location>
</feature>
<protein>
    <submittedName>
        <fullName evidence="3">Fucose 4-O-acetylase</fullName>
    </submittedName>
</protein>
<keyword evidence="4" id="KW-1185">Reference proteome</keyword>
<dbReference type="Pfam" id="PF01757">
    <property type="entry name" value="Acyl_transf_3"/>
    <property type="match status" value="1"/>
</dbReference>
<feature type="domain" description="Acyltransferase 3" evidence="2">
    <location>
        <begin position="9"/>
        <end position="329"/>
    </location>
</feature>
<dbReference type="PATRIC" id="fig|931276.5.peg.1175"/>
<organism evidence="3 4">
    <name type="scientific">Clostridium saccharoperbutylacetonicum N1-4(HMT)</name>
    <dbReference type="NCBI Taxonomy" id="931276"/>
    <lineage>
        <taxon>Bacteria</taxon>
        <taxon>Bacillati</taxon>
        <taxon>Bacillota</taxon>
        <taxon>Clostridia</taxon>
        <taxon>Eubacteriales</taxon>
        <taxon>Clostridiaceae</taxon>
        <taxon>Clostridium</taxon>
    </lineage>
</organism>
<dbReference type="PANTHER" id="PTHR37312:SF1">
    <property type="entry name" value="MEMBRANE-BOUND ACYLTRANSFERASE YKRP-RELATED"/>
    <property type="match status" value="1"/>
</dbReference>
<feature type="transmembrane region" description="Helical" evidence="1">
    <location>
        <begin position="212"/>
        <end position="234"/>
    </location>
</feature>
<proteinExistence type="predicted"/>
<evidence type="ECO:0000313" key="3">
    <source>
        <dbReference type="EMBL" id="AGF54991.1"/>
    </source>
</evidence>
<feature type="transmembrane region" description="Helical" evidence="1">
    <location>
        <begin position="73"/>
        <end position="94"/>
    </location>
</feature>
<dbReference type="EMBL" id="CP004121">
    <property type="protein sequence ID" value="AGF54991.1"/>
    <property type="molecule type" value="Genomic_DNA"/>
</dbReference>
<feature type="transmembrane region" description="Helical" evidence="1">
    <location>
        <begin position="7"/>
        <end position="27"/>
    </location>
</feature>
<sequence>MKQNMKRIEWIDFVKFVAIFYMVWAHYGAPRIIYWYVQSFHMPLFFFVSGYLFNNSNCSFKKYTVKKVKSLIIPYLLFGLINYVFWIILVRINLFKTNDNLFDPIKYLLTINTTTHLPIANALWFLTCLFIVEIIFFILVKHIKDNNITLSMVLILFSLIGYFYPLITNIRLYWGIDVACTAIVFYGFGYLFKKNKNKNIINCFYKPKIYTIILLFVISITFELLNGHVALMIITYNNYFYYYISAFASIFMYMMISIYLYNIRFISNLKVYKIFLYIGKNTISILAFNQLLIVVLFKITKTIPININVKEIINSTLIIVVLIPISYFLNKYCPIIVGKSKVNNNKLRQ</sequence>
<dbReference type="InterPro" id="IPR002656">
    <property type="entry name" value="Acyl_transf_3_dom"/>
</dbReference>